<protein>
    <submittedName>
        <fullName evidence="1">Uncharacterized protein</fullName>
    </submittedName>
</protein>
<keyword evidence="2" id="KW-1185">Reference proteome</keyword>
<accession>A0A286U4Z4</accession>
<comment type="caution">
    <text evidence="1">The sequence shown here is derived from an EMBL/GenBank/DDBJ whole genome shotgun (WGS) entry which is preliminary data.</text>
</comment>
<dbReference type="EMBL" id="NBII01000012">
    <property type="protein sequence ID" value="PAV14650.1"/>
    <property type="molecule type" value="Genomic_DNA"/>
</dbReference>
<reference evidence="1 2" key="1">
    <citation type="journal article" date="2017" name="Mol. Ecol.">
        <title>Comparative and population genomic landscape of Phellinus noxius: A hypervariable fungus causing root rot in trees.</title>
        <authorList>
            <person name="Chung C.L."/>
            <person name="Lee T.J."/>
            <person name="Akiba M."/>
            <person name="Lee H.H."/>
            <person name="Kuo T.H."/>
            <person name="Liu D."/>
            <person name="Ke H.M."/>
            <person name="Yokoi T."/>
            <person name="Roa M.B."/>
            <person name="Lu M.J."/>
            <person name="Chang Y.Y."/>
            <person name="Ann P.J."/>
            <person name="Tsai J.N."/>
            <person name="Chen C.Y."/>
            <person name="Tzean S.S."/>
            <person name="Ota Y."/>
            <person name="Hattori T."/>
            <person name="Sahashi N."/>
            <person name="Liou R.F."/>
            <person name="Kikuchi T."/>
            <person name="Tsai I.J."/>
        </authorList>
    </citation>
    <scope>NUCLEOTIDE SEQUENCE [LARGE SCALE GENOMIC DNA]</scope>
    <source>
        <strain evidence="1 2">FFPRI411160</strain>
    </source>
</reference>
<dbReference type="AlphaFoldDB" id="A0A286U4Z4"/>
<evidence type="ECO:0000313" key="2">
    <source>
        <dbReference type="Proteomes" id="UP000217199"/>
    </source>
</evidence>
<dbReference type="InParanoid" id="A0A286U4Z4"/>
<organism evidence="1 2">
    <name type="scientific">Pyrrhoderma noxium</name>
    <dbReference type="NCBI Taxonomy" id="2282107"/>
    <lineage>
        <taxon>Eukaryota</taxon>
        <taxon>Fungi</taxon>
        <taxon>Dikarya</taxon>
        <taxon>Basidiomycota</taxon>
        <taxon>Agaricomycotina</taxon>
        <taxon>Agaricomycetes</taxon>
        <taxon>Hymenochaetales</taxon>
        <taxon>Hymenochaetaceae</taxon>
        <taxon>Pyrrhoderma</taxon>
    </lineage>
</organism>
<proteinExistence type="predicted"/>
<sequence>MVILRYAPKIGLEETTSALDERYRRCMRPSSWKISRSNGRCFATAPKYGTIRITTSDETLNGTVLELRDDNWGTQGIRFTSLLRYEYPCI</sequence>
<name>A0A286U4Z4_9AGAM</name>
<gene>
    <name evidence="1" type="ORF">PNOK_0972800</name>
</gene>
<evidence type="ECO:0000313" key="1">
    <source>
        <dbReference type="EMBL" id="PAV14650.1"/>
    </source>
</evidence>
<dbReference type="Proteomes" id="UP000217199">
    <property type="component" value="Unassembled WGS sequence"/>
</dbReference>